<dbReference type="PROSITE" id="PS50287">
    <property type="entry name" value="SRCR_2"/>
    <property type="match status" value="1"/>
</dbReference>
<evidence type="ECO:0000313" key="2">
    <source>
        <dbReference type="EMBL" id="KKK94302.1"/>
    </source>
</evidence>
<accession>A0A0F8ZKE6</accession>
<comment type="caution">
    <text evidence="2">The sequence shown here is derived from an EMBL/GenBank/DDBJ whole genome shotgun (WGS) entry which is preliminary data.</text>
</comment>
<organism evidence="2">
    <name type="scientific">marine sediment metagenome</name>
    <dbReference type="NCBI Taxonomy" id="412755"/>
    <lineage>
        <taxon>unclassified sequences</taxon>
        <taxon>metagenomes</taxon>
        <taxon>ecological metagenomes</taxon>
    </lineage>
</organism>
<dbReference type="AlphaFoldDB" id="A0A0F8ZKE6"/>
<evidence type="ECO:0000259" key="1">
    <source>
        <dbReference type="PROSITE" id="PS50287"/>
    </source>
</evidence>
<reference evidence="2" key="1">
    <citation type="journal article" date="2015" name="Nature">
        <title>Complex archaea that bridge the gap between prokaryotes and eukaryotes.</title>
        <authorList>
            <person name="Spang A."/>
            <person name="Saw J.H."/>
            <person name="Jorgensen S.L."/>
            <person name="Zaremba-Niedzwiedzka K."/>
            <person name="Martijn J."/>
            <person name="Lind A.E."/>
            <person name="van Eijk R."/>
            <person name="Schleper C."/>
            <person name="Guy L."/>
            <person name="Ettema T.J."/>
        </authorList>
    </citation>
    <scope>NUCLEOTIDE SEQUENCE</scope>
</reference>
<proteinExistence type="predicted"/>
<dbReference type="InterPro" id="IPR001190">
    <property type="entry name" value="SRCR"/>
</dbReference>
<dbReference type="EMBL" id="LAZR01047404">
    <property type="protein sequence ID" value="KKK94302.1"/>
    <property type="molecule type" value="Genomic_DNA"/>
</dbReference>
<protein>
    <recommendedName>
        <fullName evidence="1">SRCR domain-containing protein</fullName>
    </recommendedName>
</protein>
<name>A0A0F8ZKE6_9ZZZZ</name>
<feature type="domain" description="SRCR" evidence="1">
    <location>
        <begin position="41"/>
        <end position="80"/>
    </location>
</feature>
<gene>
    <name evidence="2" type="ORF">LCGC14_2684230</name>
</gene>
<sequence length="80" mass="9104">MRWIMSAILVVLCLYSCKFESAGSSKSLIAMVGANNKCDKVRFIDGATADWAKLDVCGTIRFYEYGSWCEDCSMSWRERK</sequence>
<dbReference type="GO" id="GO:0016020">
    <property type="term" value="C:membrane"/>
    <property type="evidence" value="ECO:0007669"/>
    <property type="project" value="InterPro"/>
</dbReference>